<organism evidence="1 2">
    <name type="scientific">Naganishia adeliensis</name>
    <dbReference type="NCBI Taxonomy" id="92952"/>
    <lineage>
        <taxon>Eukaryota</taxon>
        <taxon>Fungi</taxon>
        <taxon>Dikarya</taxon>
        <taxon>Basidiomycota</taxon>
        <taxon>Agaricomycotina</taxon>
        <taxon>Tremellomycetes</taxon>
        <taxon>Filobasidiales</taxon>
        <taxon>Filobasidiaceae</taxon>
        <taxon>Naganishia</taxon>
    </lineage>
</organism>
<dbReference type="Proteomes" id="UP001230649">
    <property type="component" value="Unassembled WGS sequence"/>
</dbReference>
<dbReference type="EMBL" id="JASBWS010000213">
    <property type="protein sequence ID" value="KAJ9091067.1"/>
    <property type="molecule type" value="Genomic_DNA"/>
</dbReference>
<name>A0ACC2UXH5_9TREE</name>
<evidence type="ECO:0000313" key="2">
    <source>
        <dbReference type="Proteomes" id="UP001230649"/>
    </source>
</evidence>
<protein>
    <submittedName>
        <fullName evidence="1">Uncharacterized protein</fullName>
    </submittedName>
</protein>
<accession>A0ACC2UXH5</accession>
<evidence type="ECO:0000313" key="1">
    <source>
        <dbReference type="EMBL" id="KAJ9091067.1"/>
    </source>
</evidence>
<keyword evidence="2" id="KW-1185">Reference proteome</keyword>
<gene>
    <name evidence="1" type="ORF">QFC20_007742</name>
</gene>
<reference evidence="1" key="1">
    <citation type="submission" date="2023-04" db="EMBL/GenBank/DDBJ databases">
        <title>Draft Genome sequencing of Naganishia species isolated from polar environments using Oxford Nanopore Technology.</title>
        <authorList>
            <person name="Leo P."/>
            <person name="Venkateswaran K."/>
        </authorList>
    </citation>
    <scope>NUCLEOTIDE SEQUENCE</scope>
    <source>
        <strain evidence="1">MNA-CCFEE 5262</strain>
    </source>
</reference>
<sequence length="547" mass="61075">MSAPEITEEKVAVDEIAPVTVTAMETEAPVHETTETTAVETKTEETAAAVPEFPEALRGKTDDEINEINEIKKKIVERLTFYFSDSNLFYDKFLWTLVCKSPEGWVPLETVASFKRMREFLQTYGLPFIAQAVRDVHPAAGQEGNEIEVDAEGAHVRRTKSLEKDTSAWDRTLYVKGFGEGETEFNSQEQVEDWFKQYAPVAAVRFRREGDGKDKSRGPFKGSVFAEFRTLADAQKFVDMSPQPEFQGQPVVSMFKEAYVQMKVVEKGIDTSNIQRNKDSRPNHKQFSAFREIENMKQKGEKLPEYVMNMGSPALLDISHVGDVSGKRKRDGGDDETGRPEKKSKESQVLTITYNNKQIAINRATGVVIDKNEIEFAPGRVLRFENAGPDADWKQLKQDLQNLGFEKSFMNFPRGSTWGWFSLEEPISDEDFERIKDAKLQANGELQWSRVTGEEEVEFWAARASFQGKLAVKQADEKDAARASEYSRDSRGRGRGGRGGQRGGRGRGGGRGGRGGNRGGRGRDNNNSNSTAPNPQSAAQANAPPAI</sequence>
<comment type="caution">
    <text evidence="1">The sequence shown here is derived from an EMBL/GenBank/DDBJ whole genome shotgun (WGS) entry which is preliminary data.</text>
</comment>
<proteinExistence type="predicted"/>